<proteinExistence type="predicted"/>
<dbReference type="EMBL" id="FMSV02000557">
    <property type="protein sequence ID" value="SEH08926.1"/>
    <property type="molecule type" value="Genomic_DNA"/>
</dbReference>
<dbReference type="AlphaFoldDB" id="A0A1H6FII1"/>
<dbReference type="PANTHER" id="PTHR38075:SF1">
    <property type="entry name" value="DUF4139 DOMAIN-CONTAINING PROTEIN"/>
    <property type="match status" value="1"/>
</dbReference>
<dbReference type="RefSeq" id="WP_103922430.1">
    <property type="nucleotide sequence ID" value="NZ_FMSV02000557.1"/>
</dbReference>
<sequence>MSYPFQLSKVVTTAFILALVLFAPLEAWARIKLITLPPRERVEVHLDNAAVTLVEEERLVPLIQGNNQVDFSWANTGIDPDSIVFRVMEPSGDAVRVLSVSYPPGENALVWNVGAQQTATARVRISYILHQLSRSFSYRALSDGEEKTLSLSQYLKVKNHAGESFTDSRIQAGFGGVFQRSIALNESQKLLFASYANVPIEKTYTADLEDYGYLNAPQKKLKVPMHYVLNNDAEHHLGKTPLAAGKVRIFQTDSQGSQVFIGEDWGHFTPRDDEMALYLGVAQDIVVKRSIEKSEQQRVAGNLYNHKVIIRYEIENFKNKAVALNIAENLWAVRNELRGYTDQDVEWEILDETTFSTAADPEKSSFEKLYYTTDLPARNADGSARKIVHKLAILLKNEWR</sequence>
<dbReference type="OrthoDB" id="5621732at2"/>
<evidence type="ECO:0000313" key="2">
    <source>
        <dbReference type="Proteomes" id="UP000236724"/>
    </source>
</evidence>
<reference evidence="1 2" key="1">
    <citation type="submission" date="2016-10" db="EMBL/GenBank/DDBJ databases">
        <authorList>
            <person name="de Groot N.N."/>
        </authorList>
    </citation>
    <scope>NUCLEOTIDE SEQUENCE [LARGE SCALE GENOMIC DNA]</scope>
    <source>
        <strain evidence="1">MBHS1</strain>
    </source>
</reference>
<protein>
    <recommendedName>
        <fullName evidence="3">DUF4139 domain-containing protein</fullName>
    </recommendedName>
</protein>
<gene>
    <name evidence="1" type="ORF">MBHS_04819</name>
</gene>
<keyword evidence="2" id="KW-1185">Reference proteome</keyword>
<evidence type="ECO:0000313" key="1">
    <source>
        <dbReference type="EMBL" id="SEH08926.1"/>
    </source>
</evidence>
<dbReference type="PANTHER" id="PTHR38075">
    <property type="entry name" value="DUF4139 DOMAIN-CONTAINING PROTEIN"/>
    <property type="match status" value="1"/>
</dbReference>
<accession>A0A1H6FII1</accession>
<evidence type="ECO:0008006" key="3">
    <source>
        <dbReference type="Google" id="ProtNLM"/>
    </source>
</evidence>
<organism evidence="1 2">
    <name type="scientific">Candidatus Venteria ishoeyi</name>
    <dbReference type="NCBI Taxonomy" id="1899563"/>
    <lineage>
        <taxon>Bacteria</taxon>
        <taxon>Pseudomonadati</taxon>
        <taxon>Pseudomonadota</taxon>
        <taxon>Gammaproteobacteria</taxon>
        <taxon>Thiotrichales</taxon>
        <taxon>Thiotrichaceae</taxon>
        <taxon>Venteria</taxon>
    </lineage>
</organism>
<dbReference type="Proteomes" id="UP000236724">
    <property type="component" value="Unassembled WGS sequence"/>
</dbReference>
<name>A0A1H6FII1_9GAMM</name>